<comment type="similarity">
    <text evidence="1">Belongs to the cycloisomerase 2 family.</text>
</comment>
<keyword evidence="2" id="KW-0119">Carbohydrate metabolism</keyword>
<dbReference type="eggNOG" id="COG2706">
    <property type="taxonomic scope" value="Bacteria"/>
</dbReference>
<dbReference type="Gene3D" id="2.130.10.10">
    <property type="entry name" value="YVTN repeat-like/Quinoprotein amine dehydrogenase"/>
    <property type="match status" value="1"/>
</dbReference>
<protein>
    <submittedName>
        <fullName evidence="3">Uncharacterized protein</fullName>
    </submittedName>
</protein>
<accession>U3U9T2</accession>
<evidence type="ECO:0000256" key="1">
    <source>
        <dbReference type="ARBA" id="ARBA00005564"/>
    </source>
</evidence>
<evidence type="ECO:0000313" key="3">
    <source>
        <dbReference type="EMBL" id="BAO00713.1"/>
    </source>
</evidence>
<dbReference type="NCBIfam" id="NF008258">
    <property type="entry name" value="PRK11028.1"/>
    <property type="match status" value="1"/>
</dbReference>
<evidence type="ECO:0000256" key="2">
    <source>
        <dbReference type="ARBA" id="ARBA00022526"/>
    </source>
</evidence>
<dbReference type="PANTHER" id="PTHR30344:SF1">
    <property type="entry name" value="6-PHOSPHOGLUCONOLACTONASE"/>
    <property type="match status" value="1"/>
</dbReference>
<dbReference type="InterPro" id="IPR050282">
    <property type="entry name" value="Cycloisomerase_2"/>
</dbReference>
<proteinExistence type="inferred from homology"/>
<reference evidence="3 4" key="1">
    <citation type="submission" date="2012-10" db="EMBL/GenBank/DDBJ databases">
        <title>Genome sequence of the symbiont of the pentatomidae stink bug Halyomorpha halys.</title>
        <authorList>
            <person name="Kobayashi H."/>
            <person name="Fujii-Muramatsu R."/>
            <person name="Takeishi K."/>
            <person name="Noda H."/>
        </authorList>
    </citation>
    <scope>NUCLEOTIDE SEQUENCE [LARGE SCALE GENOMIC DNA]</scope>
</reference>
<keyword evidence="2" id="KW-0313">Glucose metabolism</keyword>
<dbReference type="Proteomes" id="UP000016900">
    <property type="component" value="Chromosome"/>
</dbReference>
<dbReference type="GO" id="GO:0006006">
    <property type="term" value="P:glucose metabolic process"/>
    <property type="evidence" value="ECO:0007669"/>
    <property type="project" value="UniProtKB-KW"/>
</dbReference>
<dbReference type="KEGG" id="hhs:HHS_07430"/>
<dbReference type="InterPro" id="IPR019405">
    <property type="entry name" value="Lactonase_7-beta_prop"/>
</dbReference>
<dbReference type="STRING" id="1235990.BMSBPS_0376"/>
<dbReference type="InterPro" id="IPR015943">
    <property type="entry name" value="WD40/YVTN_repeat-like_dom_sf"/>
</dbReference>
<dbReference type="OrthoDB" id="9790815at2"/>
<dbReference type="AlphaFoldDB" id="U3U9T2"/>
<sequence>MKQVVYIASPESNQVYAWTLHKDGTLILLQILNFNGQIQPMVVSPTKDFLYMGMRPNFCVLTYRIADDGTLSLVSEAALPGSPTYISTDRQGKYLFCSSYNDCCLSVNPIDHNGLPQLPIQVIRNLLGCHSVQINPTNQKLFVPALKEDRIYMFQLNSNGMLLSEKQKYLSAIKGSGPRHIVFHPNGNYVYCIHELDSTVTVWRVNNLDKYVECIQRIDMMPKNFHICWASDIHITPNGKFLYTCDRTNNIITTFRILKDGAMLVIIGLQLTEMQPRGFNIDKTGQYLLLAGQKSNHVQVYKIKKCGLLTPIMRYFVGKGPMWIVIHELKNNLLQ</sequence>
<dbReference type="GO" id="GO:0017057">
    <property type="term" value="F:6-phosphogluconolactonase activity"/>
    <property type="evidence" value="ECO:0007669"/>
    <property type="project" value="TreeGrafter"/>
</dbReference>
<dbReference type="EMBL" id="AP012554">
    <property type="protein sequence ID" value="BAO00713.1"/>
    <property type="molecule type" value="Genomic_DNA"/>
</dbReference>
<dbReference type="RefSeq" id="WP_022564732.1">
    <property type="nucleotide sequence ID" value="NZ_CP010907.1"/>
</dbReference>
<gene>
    <name evidence="3" type="ORF">HHS_07430</name>
</gene>
<dbReference type="KEGG" id="pck:BMSBPS_0376"/>
<name>U3U9T2_9GAMM</name>
<dbReference type="Pfam" id="PF10282">
    <property type="entry name" value="Lactonase"/>
    <property type="match status" value="1"/>
</dbReference>
<keyword evidence="4" id="KW-1185">Reference proteome</keyword>
<evidence type="ECO:0000313" key="4">
    <source>
        <dbReference type="Proteomes" id="UP000016900"/>
    </source>
</evidence>
<dbReference type="PATRIC" id="fig|1235990.3.peg.739"/>
<dbReference type="InterPro" id="IPR011045">
    <property type="entry name" value="N2O_reductase_N"/>
</dbReference>
<organism evidence="3 4">
    <name type="scientific">Candidatus Pantoea carbekii</name>
    <dbReference type="NCBI Taxonomy" id="1235990"/>
    <lineage>
        <taxon>Bacteria</taxon>
        <taxon>Pseudomonadati</taxon>
        <taxon>Pseudomonadota</taxon>
        <taxon>Gammaproteobacteria</taxon>
        <taxon>Enterobacterales</taxon>
        <taxon>Erwiniaceae</taxon>
        <taxon>Pantoea</taxon>
    </lineage>
</organism>
<dbReference type="PANTHER" id="PTHR30344">
    <property type="entry name" value="6-PHOSPHOGLUCONOLACTONASE-RELATED"/>
    <property type="match status" value="1"/>
</dbReference>
<dbReference type="SUPFAM" id="SSF50974">
    <property type="entry name" value="Nitrous oxide reductase, N-terminal domain"/>
    <property type="match status" value="1"/>
</dbReference>
<dbReference type="GO" id="GO:0005829">
    <property type="term" value="C:cytosol"/>
    <property type="evidence" value="ECO:0007669"/>
    <property type="project" value="TreeGrafter"/>
</dbReference>